<keyword evidence="2" id="KW-1185">Reference proteome</keyword>
<protein>
    <submittedName>
        <fullName evidence="1">YqiA/YcfP family alpha/beta fold hydrolase</fullName>
    </submittedName>
</protein>
<gene>
    <name evidence="1" type="ORF">V6U78_03025</name>
</gene>
<evidence type="ECO:0000313" key="1">
    <source>
        <dbReference type="EMBL" id="MFK7160006.1"/>
    </source>
</evidence>
<dbReference type="InterPro" id="IPR029058">
    <property type="entry name" value="AB_hydrolase_fold"/>
</dbReference>
<dbReference type="PANTHER" id="PTHR35602">
    <property type="entry name" value="ESTERASE YQIA-RELATED"/>
    <property type="match status" value="1"/>
</dbReference>
<dbReference type="Gene3D" id="3.40.50.1820">
    <property type="entry name" value="alpha/beta hydrolase"/>
    <property type="match status" value="1"/>
</dbReference>
<dbReference type="SUPFAM" id="SSF53474">
    <property type="entry name" value="alpha/beta-Hydrolases"/>
    <property type="match status" value="1"/>
</dbReference>
<dbReference type="Proteomes" id="UP001621714">
    <property type="component" value="Unassembled WGS sequence"/>
</dbReference>
<name>A0ABW8PUQ6_9GAMM</name>
<evidence type="ECO:0000313" key="2">
    <source>
        <dbReference type="Proteomes" id="UP001621714"/>
    </source>
</evidence>
<comment type="caution">
    <text evidence="1">The sequence shown here is derived from an EMBL/GenBank/DDBJ whole genome shotgun (WGS) entry which is preliminary data.</text>
</comment>
<dbReference type="EMBL" id="JBANFI010000001">
    <property type="protein sequence ID" value="MFK7160006.1"/>
    <property type="molecule type" value="Genomic_DNA"/>
</dbReference>
<organism evidence="1 2">
    <name type="scientific">Marinospirillum alkalitolerans</name>
    <dbReference type="NCBI Taxonomy" id="3123374"/>
    <lineage>
        <taxon>Bacteria</taxon>
        <taxon>Pseudomonadati</taxon>
        <taxon>Pseudomonadota</taxon>
        <taxon>Gammaproteobacteria</taxon>
        <taxon>Oceanospirillales</taxon>
        <taxon>Oceanospirillaceae</taxon>
        <taxon>Marinospirillum</taxon>
    </lineage>
</organism>
<proteinExistence type="predicted"/>
<dbReference type="PANTHER" id="PTHR35602:SF3">
    <property type="entry name" value="ESTERASE YQIA"/>
    <property type="match status" value="1"/>
</dbReference>
<sequence>MRPLLLIYLHGFASSGQAHKAELLRAWCAQHQLAFIAPSLPIQPQLALSSVQETLTALLPFYRVGLVGASLGGFYARYLAQQAQLPCVLINPVVNPAQRLQEAIGSVTHYHDQLRFSWTQEHCQSLAAYRVEKASVPCRLLLQTGDEVLDYRQAQLAYPEAELCLEEGGDHGFAGFERHIPTLVAFLDQHAADQEG</sequence>
<dbReference type="RefSeq" id="WP_405337044.1">
    <property type="nucleotide sequence ID" value="NZ_JBANFI010000001.1"/>
</dbReference>
<accession>A0ABW8PUQ6</accession>
<dbReference type="InterPro" id="IPR008886">
    <property type="entry name" value="UPF0227/Esterase_YqiA"/>
</dbReference>
<dbReference type="Pfam" id="PF05728">
    <property type="entry name" value="UPF0227"/>
    <property type="match status" value="1"/>
</dbReference>
<keyword evidence="1" id="KW-0378">Hydrolase</keyword>
<reference evidence="1 2" key="1">
    <citation type="submission" date="2024-02" db="EMBL/GenBank/DDBJ databases">
        <title>Marinospirillum sp. MEB 164 isolated from Lonar lake sediment.</title>
        <authorList>
            <person name="Joshi A."/>
            <person name="Thite S."/>
        </authorList>
    </citation>
    <scope>NUCLEOTIDE SEQUENCE [LARGE SCALE GENOMIC DNA]</scope>
    <source>
        <strain evidence="1 2">MEB164</strain>
    </source>
</reference>
<dbReference type="GO" id="GO:0016787">
    <property type="term" value="F:hydrolase activity"/>
    <property type="evidence" value="ECO:0007669"/>
    <property type="project" value="UniProtKB-KW"/>
</dbReference>